<feature type="domain" description="DUF218" evidence="1">
    <location>
        <begin position="50"/>
        <end position="169"/>
    </location>
</feature>
<dbReference type="PANTHER" id="PTHR30336">
    <property type="entry name" value="INNER MEMBRANE PROTEIN, PROBABLE PERMEASE"/>
    <property type="match status" value="1"/>
</dbReference>
<dbReference type="InterPro" id="IPR003848">
    <property type="entry name" value="DUF218"/>
</dbReference>
<comment type="caution">
    <text evidence="2">The sequence shown here is derived from an EMBL/GenBank/DDBJ whole genome shotgun (WGS) entry which is preliminary data.</text>
</comment>
<gene>
    <name evidence="2" type="ORF">SDC9_160443</name>
</gene>
<dbReference type="Gene3D" id="3.40.50.620">
    <property type="entry name" value="HUPs"/>
    <property type="match status" value="1"/>
</dbReference>
<sequence>MKKPMKIIKFAFAAAIAAAFVGLGINEYIIQSTKAQIVSAEEITDSDNIDCALVLGAGVRGDEPSDMLADRLDTAIALYNRGTVHKLLMSGDHGQTDYDEVHVMRSYAMEKGVPSEDIFMDHAGFSTYESVYRARDVFAADKIIIVTQQYHLYRALYIANKLGVTAYGVSADLREYIGQPIRELREILARDKDVVSCIIKPEPKYLGDVIPVSGDGNVTEDKDIN</sequence>
<dbReference type="AlphaFoldDB" id="A0A645FLP5"/>
<reference evidence="2" key="1">
    <citation type="submission" date="2019-08" db="EMBL/GenBank/DDBJ databases">
        <authorList>
            <person name="Kucharzyk K."/>
            <person name="Murdoch R.W."/>
            <person name="Higgins S."/>
            <person name="Loffler F."/>
        </authorList>
    </citation>
    <scope>NUCLEOTIDE SEQUENCE</scope>
</reference>
<dbReference type="Pfam" id="PF02698">
    <property type="entry name" value="DUF218"/>
    <property type="match status" value="1"/>
</dbReference>
<protein>
    <recommendedName>
        <fullName evidence="1">DUF218 domain-containing protein</fullName>
    </recommendedName>
</protein>
<dbReference type="InterPro" id="IPR014729">
    <property type="entry name" value="Rossmann-like_a/b/a_fold"/>
</dbReference>
<accession>A0A645FLP5</accession>
<dbReference type="GO" id="GO:0005886">
    <property type="term" value="C:plasma membrane"/>
    <property type="evidence" value="ECO:0007669"/>
    <property type="project" value="TreeGrafter"/>
</dbReference>
<dbReference type="PANTHER" id="PTHR30336:SF6">
    <property type="entry name" value="INTEGRAL MEMBRANE PROTEIN"/>
    <property type="match status" value="1"/>
</dbReference>
<dbReference type="InterPro" id="IPR051599">
    <property type="entry name" value="Cell_Envelope_Assoc"/>
</dbReference>
<organism evidence="2">
    <name type="scientific">bioreactor metagenome</name>
    <dbReference type="NCBI Taxonomy" id="1076179"/>
    <lineage>
        <taxon>unclassified sequences</taxon>
        <taxon>metagenomes</taxon>
        <taxon>ecological metagenomes</taxon>
    </lineage>
</organism>
<name>A0A645FLP5_9ZZZZ</name>
<dbReference type="EMBL" id="VSSQ01059581">
    <property type="protein sequence ID" value="MPN13123.1"/>
    <property type="molecule type" value="Genomic_DNA"/>
</dbReference>
<evidence type="ECO:0000313" key="2">
    <source>
        <dbReference type="EMBL" id="MPN13123.1"/>
    </source>
</evidence>
<proteinExistence type="predicted"/>
<dbReference type="CDD" id="cd06259">
    <property type="entry name" value="YdcF-like"/>
    <property type="match status" value="1"/>
</dbReference>
<evidence type="ECO:0000259" key="1">
    <source>
        <dbReference type="Pfam" id="PF02698"/>
    </source>
</evidence>